<dbReference type="InterPro" id="IPR029052">
    <property type="entry name" value="Metallo-depent_PP-like"/>
</dbReference>
<dbReference type="Gene3D" id="3.60.21.10">
    <property type="match status" value="1"/>
</dbReference>
<organism evidence="4 5">
    <name type="scientific">Candidatus Fusicatenibacter merdavium</name>
    <dbReference type="NCBI Taxonomy" id="2838600"/>
    <lineage>
        <taxon>Bacteria</taxon>
        <taxon>Bacillati</taxon>
        <taxon>Bacillota</taxon>
        <taxon>Clostridia</taxon>
        <taxon>Lachnospirales</taxon>
        <taxon>Lachnospiraceae</taxon>
        <taxon>Fusicatenibacter</taxon>
    </lineage>
</organism>
<keyword evidence="2" id="KW-0378">Hydrolase</keyword>
<dbReference type="GO" id="GO:0008758">
    <property type="term" value="F:UDP-2,3-diacylglucosamine hydrolase activity"/>
    <property type="evidence" value="ECO:0007669"/>
    <property type="project" value="TreeGrafter"/>
</dbReference>
<dbReference type="AlphaFoldDB" id="A0A9D2BIW7"/>
<keyword evidence="1" id="KW-0479">Metal-binding</keyword>
<evidence type="ECO:0000259" key="3">
    <source>
        <dbReference type="Pfam" id="PF00149"/>
    </source>
</evidence>
<dbReference type="GO" id="GO:0046872">
    <property type="term" value="F:metal ion binding"/>
    <property type="evidence" value="ECO:0007669"/>
    <property type="project" value="UniProtKB-KW"/>
</dbReference>
<dbReference type="SUPFAM" id="SSF56300">
    <property type="entry name" value="Metallo-dependent phosphatases"/>
    <property type="match status" value="1"/>
</dbReference>
<dbReference type="GO" id="GO:0016020">
    <property type="term" value="C:membrane"/>
    <property type="evidence" value="ECO:0007669"/>
    <property type="project" value="GOC"/>
</dbReference>
<evidence type="ECO:0000256" key="1">
    <source>
        <dbReference type="ARBA" id="ARBA00022723"/>
    </source>
</evidence>
<evidence type="ECO:0000313" key="5">
    <source>
        <dbReference type="Proteomes" id="UP000886890"/>
    </source>
</evidence>
<dbReference type="EMBL" id="DXEK01000153">
    <property type="protein sequence ID" value="HIX77743.1"/>
    <property type="molecule type" value="Genomic_DNA"/>
</dbReference>
<feature type="domain" description="Calcineurin-like phosphoesterase" evidence="3">
    <location>
        <begin position="23"/>
        <end position="203"/>
    </location>
</feature>
<dbReference type="Pfam" id="PF00149">
    <property type="entry name" value="Metallophos"/>
    <property type="match status" value="1"/>
</dbReference>
<dbReference type="Proteomes" id="UP000886890">
    <property type="component" value="Unassembled WGS sequence"/>
</dbReference>
<evidence type="ECO:0000256" key="2">
    <source>
        <dbReference type="ARBA" id="ARBA00022801"/>
    </source>
</evidence>
<reference evidence="4" key="2">
    <citation type="submission" date="2021-04" db="EMBL/GenBank/DDBJ databases">
        <authorList>
            <person name="Gilroy R."/>
        </authorList>
    </citation>
    <scope>NUCLEOTIDE SEQUENCE</scope>
    <source>
        <strain evidence="4">CHK183-1962</strain>
    </source>
</reference>
<evidence type="ECO:0000313" key="4">
    <source>
        <dbReference type="EMBL" id="HIX77743.1"/>
    </source>
</evidence>
<dbReference type="InterPro" id="IPR051158">
    <property type="entry name" value="Metallophosphoesterase_sf"/>
</dbReference>
<reference evidence="4" key="1">
    <citation type="journal article" date="2021" name="PeerJ">
        <title>Extensive microbial diversity within the chicken gut microbiome revealed by metagenomics and culture.</title>
        <authorList>
            <person name="Gilroy R."/>
            <person name="Ravi A."/>
            <person name="Getino M."/>
            <person name="Pursley I."/>
            <person name="Horton D.L."/>
            <person name="Alikhan N.F."/>
            <person name="Baker D."/>
            <person name="Gharbi K."/>
            <person name="Hall N."/>
            <person name="Watson M."/>
            <person name="Adriaenssens E.M."/>
            <person name="Foster-Nyarko E."/>
            <person name="Jarju S."/>
            <person name="Secka A."/>
            <person name="Antonio M."/>
            <person name="Oren A."/>
            <person name="Chaudhuri R.R."/>
            <person name="La Ragione R."/>
            <person name="Hildebrand F."/>
            <person name="Pallen M.J."/>
        </authorList>
    </citation>
    <scope>NUCLEOTIDE SEQUENCE</scope>
    <source>
        <strain evidence="4">CHK183-1962</strain>
    </source>
</reference>
<proteinExistence type="predicted"/>
<protein>
    <submittedName>
        <fullName evidence="4">Metallophosphoesterase</fullName>
    </submittedName>
</protein>
<comment type="caution">
    <text evidence="4">The sequence shown here is derived from an EMBL/GenBank/DDBJ whole genome shotgun (WGS) entry which is preliminary data.</text>
</comment>
<dbReference type="PANTHER" id="PTHR31302:SF31">
    <property type="entry name" value="PHOSPHODIESTERASE YAEI"/>
    <property type="match status" value="1"/>
</dbReference>
<dbReference type="InterPro" id="IPR004843">
    <property type="entry name" value="Calcineurin-like_PHP"/>
</dbReference>
<sequence>MEKLKVSRYHLKIRKCRPQGKNLRFVFISDQHNAVYGPENREMLELVRREHPDAVLIGGDQIVAKPGYPLEPGLMTVKTLAEEYPLFYACGNHEYRLKLYPEVYGDAYDRLREALAKTKAVYLENQTASFQKNGLQVLIYGFEMKKEYYERFCRRELPVSELTEVFGTPPEDALSILLAHHPGYGDTYDRFGADITLSGHYHGGVVGFGNRGLVSPDFRLFPKNCHGCYENNGTYRIISAGCGEHTIPFRIHNPRELVVLEVGGTVPGQRADNRMV</sequence>
<gene>
    <name evidence="4" type="ORF">H9734_09155</name>
</gene>
<accession>A0A9D2BIW7</accession>
<name>A0A9D2BIW7_9FIRM</name>
<dbReference type="PANTHER" id="PTHR31302">
    <property type="entry name" value="TRANSMEMBRANE PROTEIN WITH METALLOPHOSPHOESTERASE DOMAIN-RELATED"/>
    <property type="match status" value="1"/>
</dbReference>
<dbReference type="GO" id="GO:0009245">
    <property type="term" value="P:lipid A biosynthetic process"/>
    <property type="evidence" value="ECO:0007669"/>
    <property type="project" value="TreeGrafter"/>
</dbReference>